<dbReference type="RefSeq" id="WP_064544254.1">
    <property type="nucleotide sequence ID" value="NZ_LXEQ01000033.1"/>
</dbReference>
<name>A0ABX2W8Z1_9ENTR</name>
<gene>
    <name evidence="1" type="ORF">M976_01984</name>
</gene>
<evidence type="ECO:0000313" key="1">
    <source>
        <dbReference type="EMBL" id="OAT28145.1"/>
    </source>
</evidence>
<proteinExistence type="predicted"/>
<evidence type="ECO:0008006" key="3">
    <source>
        <dbReference type="Google" id="ProtNLM"/>
    </source>
</evidence>
<dbReference type="Proteomes" id="UP000078407">
    <property type="component" value="Unassembled WGS sequence"/>
</dbReference>
<reference evidence="1 2" key="1">
    <citation type="submission" date="2016-04" db="EMBL/GenBank/DDBJ databases">
        <title>ATOL: Assembling a taxonomically balanced genome-scale reconstruction of the evolutionary history of the Enterobacteriaceae.</title>
        <authorList>
            <person name="Plunkett G.III."/>
            <person name="Neeno-Eckwall E.C."/>
            <person name="Glasner J.D."/>
            <person name="Perna N.T."/>
        </authorList>
    </citation>
    <scope>NUCLEOTIDE SEQUENCE [LARGE SCALE GENOMIC DNA]</scope>
    <source>
        <strain evidence="1 2">ATCC 51602</strain>
    </source>
</reference>
<dbReference type="Gene3D" id="1.10.30.50">
    <property type="match status" value="1"/>
</dbReference>
<keyword evidence="2" id="KW-1185">Reference proteome</keyword>
<sequence length="299" mass="35439">MRPLTKPLEISKIENDVNLASAIDIMTSLNEPVGILDLSSKKTVWLHELIKYNYEMLQNKRLSHNNRINLSKFQTQLEWIYKNPSKKRKTNFIDDIRNAYVNNGILCPYCGVSPCRTLDHYYNKALLPQFAFLPENLIPCCGDCNKDKGAKKSFGAWRRIINPYYDDYQSLLQNEPLLIVIFKENPYPSVDMKFIVTANNNLPYIIKKHINFHLRTIKIEKLHQEMISNSFWRNAKQLRKYKELLDKGSITINTHRDLVDSFISINDNLTYDWEYIIRFSLYNFRTNNWIYQSNLIKLR</sequence>
<comment type="caution">
    <text evidence="1">The sequence shown here is derived from an EMBL/GenBank/DDBJ whole genome shotgun (WGS) entry which is preliminary data.</text>
</comment>
<dbReference type="EMBL" id="LXEQ01000033">
    <property type="protein sequence ID" value="OAT28145.1"/>
    <property type="molecule type" value="Genomic_DNA"/>
</dbReference>
<accession>A0ABX2W8Z1</accession>
<evidence type="ECO:0000313" key="2">
    <source>
        <dbReference type="Proteomes" id="UP000078407"/>
    </source>
</evidence>
<organism evidence="1 2">
    <name type="scientific">Buttiauxella ferragutiae ATCC 51602</name>
    <dbReference type="NCBI Taxonomy" id="1354252"/>
    <lineage>
        <taxon>Bacteria</taxon>
        <taxon>Pseudomonadati</taxon>
        <taxon>Pseudomonadota</taxon>
        <taxon>Gammaproteobacteria</taxon>
        <taxon>Enterobacterales</taxon>
        <taxon>Enterobacteriaceae</taxon>
        <taxon>Buttiauxella</taxon>
    </lineage>
</organism>
<protein>
    <recommendedName>
        <fullName evidence="3">HNH nuclease domain-containing protein</fullName>
    </recommendedName>
</protein>